<evidence type="ECO:0000256" key="4">
    <source>
        <dbReference type="ARBA" id="ARBA00022741"/>
    </source>
</evidence>
<feature type="compositionally biased region" description="Polar residues" evidence="9">
    <location>
        <begin position="110"/>
        <end position="124"/>
    </location>
</feature>
<dbReference type="PANTHER" id="PTHR47634">
    <property type="entry name" value="PROTEIN KINASE DOMAIN-CONTAINING PROTEIN-RELATED"/>
    <property type="match status" value="1"/>
</dbReference>
<proteinExistence type="predicted"/>
<evidence type="ECO:0000256" key="8">
    <source>
        <dbReference type="ARBA" id="ARBA00048679"/>
    </source>
</evidence>
<keyword evidence="4" id="KW-0547">Nucleotide-binding</keyword>
<dbReference type="GO" id="GO:0004674">
    <property type="term" value="F:protein serine/threonine kinase activity"/>
    <property type="evidence" value="ECO:0007669"/>
    <property type="project" value="UniProtKB-KW"/>
</dbReference>
<gene>
    <name evidence="11" type="ORF">BVRB_032180</name>
</gene>
<evidence type="ECO:0000256" key="9">
    <source>
        <dbReference type="SAM" id="MobiDB-lite"/>
    </source>
</evidence>
<evidence type="ECO:0000256" key="5">
    <source>
        <dbReference type="ARBA" id="ARBA00022777"/>
    </source>
</evidence>
<dbReference type="OrthoDB" id="2649at2759"/>
<evidence type="ECO:0000256" key="3">
    <source>
        <dbReference type="ARBA" id="ARBA00022679"/>
    </source>
</evidence>
<sequence length="140" mass="15355">MTVRRICRDLLLGLDYLHTKASIIHTDIKPENVLLPYADKPKPKRNRRKNKTDRLSAQVESLNPFANAESATAPLSKSGKKRLRKKRNRQAKAAAAASSSSAPEEGPSAQPVSNEQADEATSQLKAEAVVETCSDQSIFE</sequence>
<keyword evidence="2" id="KW-0723">Serine/threonine-protein kinase</keyword>
<feature type="region of interest" description="Disordered" evidence="9">
    <location>
        <begin position="35"/>
        <end position="140"/>
    </location>
</feature>
<dbReference type="InterPro" id="IPR011009">
    <property type="entry name" value="Kinase-like_dom_sf"/>
</dbReference>
<dbReference type="InterPro" id="IPR008271">
    <property type="entry name" value="Ser/Thr_kinase_AS"/>
</dbReference>
<reference evidence="11 12" key="1">
    <citation type="journal article" date="2014" name="Nature">
        <title>The genome of the recently domesticated crop plant sugar beet (Beta vulgaris).</title>
        <authorList>
            <person name="Dohm J.C."/>
            <person name="Minoche A.E."/>
            <person name="Holtgrawe D."/>
            <person name="Capella-Gutierrez S."/>
            <person name="Zakrzewski F."/>
            <person name="Tafer H."/>
            <person name="Rupp O."/>
            <person name="Sorensen T.R."/>
            <person name="Stracke R."/>
            <person name="Reinhardt R."/>
            <person name="Goesmann A."/>
            <person name="Kraft T."/>
            <person name="Schulz B."/>
            <person name="Stadler P.F."/>
            <person name="Schmidt T."/>
            <person name="Gabaldon T."/>
            <person name="Lehrach H."/>
            <person name="Weisshaar B."/>
            <person name="Himmelbauer H."/>
        </authorList>
    </citation>
    <scope>NUCLEOTIDE SEQUENCE [LARGE SCALE GENOMIC DNA]</scope>
    <source>
        <tissue evidence="11">Taproot</tissue>
    </source>
</reference>
<name>A0A0J8AWY2_BETVV</name>
<dbReference type="PANTHER" id="PTHR47634:SF9">
    <property type="entry name" value="PROTEIN KINASE DOMAIN-CONTAINING PROTEIN-RELATED"/>
    <property type="match status" value="1"/>
</dbReference>
<feature type="compositionally biased region" description="Low complexity" evidence="9">
    <location>
        <begin position="91"/>
        <end position="102"/>
    </location>
</feature>
<keyword evidence="12" id="KW-1185">Reference proteome</keyword>
<keyword evidence="6" id="KW-0067">ATP-binding</keyword>
<dbReference type="InterPro" id="IPR051334">
    <property type="entry name" value="SRPK"/>
</dbReference>
<dbReference type="PROSITE" id="PS00108">
    <property type="entry name" value="PROTEIN_KINASE_ST"/>
    <property type="match status" value="1"/>
</dbReference>
<dbReference type="InterPro" id="IPR000719">
    <property type="entry name" value="Prot_kinase_dom"/>
</dbReference>
<evidence type="ECO:0000259" key="10">
    <source>
        <dbReference type="PROSITE" id="PS50011"/>
    </source>
</evidence>
<dbReference type="EMBL" id="KQ103447">
    <property type="protein sequence ID" value="KMS93369.1"/>
    <property type="molecule type" value="Genomic_DNA"/>
</dbReference>
<comment type="catalytic activity">
    <reaction evidence="7">
        <text>L-threonyl-[protein] + ATP = O-phospho-L-threonyl-[protein] + ADP + H(+)</text>
        <dbReference type="Rhea" id="RHEA:46608"/>
        <dbReference type="Rhea" id="RHEA-COMP:11060"/>
        <dbReference type="Rhea" id="RHEA-COMP:11605"/>
        <dbReference type="ChEBI" id="CHEBI:15378"/>
        <dbReference type="ChEBI" id="CHEBI:30013"/>
        <dbReference type="ChEBI" id="CHEBI:30616"/>
        <dbReference type="ChEBI" id="CHEBI:61977"/>
        <dbReference type="ChEBI" id="CHEBI:456216"/>
        <dbReference type="EC" id="2.7.11.1"/>
    </reaction>
</comment>
<feature type="compositionally biased region" description="Basic residues" evidence="9">
    <location>
        <begin position="42"/>
        <end position="51"/>
    </location>
</feature>
<dbReference type="Proteomes" id="UP000035740">
    <property type="component" value="Unassembled WGS sequence"/>
</dbReference>
<dbReference type="PROSITE" id="PS50011">
    <property type="entry name" value="PROTEIN_KINASE_DOM"/>
    <property type="match status" value="1"/>
</dbReference>
<dbReference type="GO" id="GO:0005524">
    <property type="term" value="F:ATP binding"/>
    <property type="evidence" value="ECO:0007669"/>
    <property type="project" value="UniProtKB-KW"/>
</dbReference>
<dbReference type="GO" id="GO:0050684">
    <property type="term" value="P:regulation of mRNA processing"/>
    <property type="evidence" value="ECO:0007669"/>
    <property type="project" value="TreeGrafter"/>
</dbReference>
<evidence type="ECO:0000256" key="1">
    <source>
        <dbReference type="ARBA" id="ARBA00012513"/>
    </source>
</evidence>
<evidence type="ECO:0000313" key="12">
    <source>
        <dbReference type="Proteomes" id="UP000035740"/>
    </source>
</evidence>
<comment type="catalytic activity">
    <reaction evidence="8">
        <text>L-seryl-[protein] + ATP = O-phospho-L-seryl-[protein] + ADP + H(+)</text>
        <dbReference type="Rhea" id="RHEA:17989"/>
        <dbReference type="Rhea" id="RHEA-COMP:9863"/>
        <dbReference type="Rhea" id="RHEA-COMP:11604"/>
        <dbReference type="ChEBI" id="CHEBI:15378"/>
        <dbReference type="ChEBI" id="CHEBI:29999"/>
        <dbReference type="ChEBI" id="CHEBI:30616"/>
        <dbReference type="ChEBI" id="CHEBI:83421"/>
        <dbReference type="ChEBI" id="CHEBI:456216"/>
        <dbReference type="EC" id="2.7.11.1"/>
    </reaction>
</comment>
<dbReference type="KEGG" id="bvg:104885958"/>
<dbReference type="SUPFAM" id="SSF56112">
    <property type="entry name" value="Protein kinase-like (PK-like)"/>
    <property type="match status" value="1"/>
</dbReference>
<keyword evidence="3" id="KW-0808">Transferase</keyword>
<evidence type="ECO:0000256" key="6">
    <source>
        <dbReference type="ARBA" id="ARBA00022840"/>
    </source>
</evidence>
<feature type="compositionally biased region" description="Basic residues" evidence="9">
    <location>
        <begin position="78"/>
        <end position="90"/>
    </location>
</feature>
<dbReference type="Gene3D" id="1.10.510.10">
    <property type="entry name" value="Transferase(Phosphotransferase) domain 1"/>
    <property type="match status" value="1"/>
</dbReference>
<feature type="non-terminal residue" evidence="11">
    <location>
        <position position="140"/>
    </location>
</feature>
<evidence type="ECO:0000313" key="11">
    <source>
        <dbReference type="EMBL" id="KMS93369.1"/>
    </source>
</evidence>
<organism evidence="11 12">
    <name type="scientific">Beta vulgaris subsp. vulgaris</name>
    <name type="common">Beet</name>
    <dbReference type="NCBI Taxonomy" id="3555"/>
    <lineage>
        <taxon>Eukaryota</taxon>
        <taxon>Viridiplantae</taxon>
        <taxon>Streptophyta</taxon>
        <taxon>Embryophyta</taxon>
        <taxon>Tracheophyta</taxon>
        <taxon>Spermatophyta</taxon>
        <taxon>Magnoliopsida</taxon>
        <taxon>eudicotyledons</taxon>
        <taxon>Gunneridae</taxon>
        <taxon>Pentapetalae</taxon>
        <taxon>Caryophyllales</taxon>
        <taxon>Chenopodiaceae</taxon>
        <taxon>Betoideae</taxon>
        <taxon>Beta</taxon>
    </lineage>
</organism>
<accession>A0A0J8AWY2</accession>
<dbReference type="GO" id="GO:0000245">
    <property type="term" value="P:spliceosomal complex assembly"/>
    <property type="evidence" value="ECO:0007669"/>
    <property type="project" value="TreeGrafter"/>
</dbReference>
<dbReference type="EC" id="2.7.11.1" evidence="1"/>
<dbReference type="Gramene" id="KMS93369">
    <property type="protein sequence ID" value="KMS93369"/>
    <property type="gene ID" value="BVRB_032180"/>
</dbReference>
<dbReference type="eggNOG" id="KOG1290">
    <property type="taxonomic scope" value="Eukaryota"/>
</dbReference>
<evidence type="ECO:0000256" key="2">
    <source>
        <dbReference type="ARBA" id="ARBA00022527"/>
    </source>
</evidence>
<feature type="domain" description="Protein kinase" evidence="10">
    <location>
        <begin position="1"/>
        <end position="140"/>
    </location>
</feature>
<evidence type="ECO:0000256" key="7">
    <source>
        <dbReference type="ARBA" id="ARBA00047899"/>
    </source>
</evidence>
<protein>
    <recommendedName>
        <fullName evidence="1">non-specific serine/threonine protein kinase</fullName>
        <ecNumber evidence="1">2.7.11.1</ecNumber>
    </recommendedName>
</protein>
<keyword evidence="5" id="KW-0418">Kinase</keyword>
<dbReference type="AlphaFoldDB" id="A0A0J8AWY2"/>